<dbReference type="EC" id="2.7.13.3" evidence="3"/>
<dbReference type="OrthoDB" id="594725at2"/>
<evidence type="ECO:0000256" key="7">
    <source>
        <dbReference type="ARBA" id="ARBA00022692"/>
    </source>
</evidence>
<evidence type="ECO:0000256" key="5">
    <source>
        <dbReference type="ARBA" id="ARBA00022553"/>
    </source>
</evidence>
<evidence type="ECO:0000256" key="9">
    <source>
        <dbReference type="ARBA" id="ARBA00022777"/>
    </source>
</evidence>
<gene>
    <name evidence="17" type="ORF">COR50_10185</name>
</gene>
<comment type="subcellular location">
    <subcellularLocation>
        <location evidence="2">Cell membrane</location>
        <topology evidence="2">Multi-pass membrane protein</topology>
    </subcellularLocation>
</comment>
<evidence type="ECO:0000256" key="6">
    <source>
        <dbReference type="ARBA" id="ARBA00022679"/>
    </source>
</evidence>
<dbReference type="SUPFAM" id="SSF158472">
    <property type="entry name" value="HAMP domain-like"/>
    <property type="match status" value="1"/>
</dbReference>
<dbReference type="SMART" id="SM00388">
    <property type="entry name" value="HisKA"/>
    <property type="match status" value="1"/>
</dbReference>
<dbReference type="CDD" id="cd00082">
    <property type="entry name" value="HisKA"/>
    <property type="match status" value="1"/>
</dbReference>
<dbReference type="PROSITE" id="PS50109">
    <property type="entry name" value="HIS_KIN"/>
    <property type="match status" value="1"/>
</dbReference>
<evidence type="ECO:0000256" key="12">
    <source>
        <dbReference type="ARBA" id="ARBA00023012"/>
    </source>
</evidence>
<dbReference type="SMART" id="SM00304">
    <property type="entry name" value="HAMP"/>
    <property type="match status" value="1"/>
</dbReference>
<dbReference type="Gene3D" id="3.30.565.10">
    <property type="entry name" value="Histidine kinase-like ATPase, C-terminal domain"/>
    <property type="match status" value="1"/>
</dbReference>
<dbReference type="Pfam" id="PF02518">
    <property type="entry name" value="HATPase_c"/>
    <property type="match status" value="1"/>
</dbReference>
<evidence type="ECO:0000256" key="1">
    <source>
        <dbReference type="ARBA" id="ARBA00000085"/>
    </source>
</evidence>
<dbReference type="InterPro" id="IPR003660">
    <property type="entry name" value="HAMP_dom"/>
</dbReference>
<dbReference type="CDD" id="cd06225">
    <property type="entry name" value="HAMP"/>
    <property type="match status" value="1"/>
</dbReference>
<sequence>MTVRNRLSLQFTLISGIILSGIFVVIYFLSARFMKYYFYNLLKERAYITAQVFLERDELAVRKFMDIQQKYLESIPGETLNIYDENNQPVFLEESKYNWPPSLVNMVRAKGEYRFTFKDKPGLGIYYKDNQGNFVVIAVARNKYGKAQLNNLAWILFTLFILGLLIIFFSSRWYARKALQPIKDVNRQVKDIRANNLHLRVARGKNQDEMDELARNFNDLLERLEIAFARQQSFVNNASHELRTPLTTIIGEIEVSLQKERNPQEYVQTLRSVLDESEKLHRISNGLLMLAQTDWWDLPGNMQFLRLDELLTELKENRTKEETLHLTIAPINHPEKVYTLFGNRELLKLAIENIIKNGFKYSHNQPVNVELIYKNEQLLLTVSDQGIGIPEKDLENIFMPLFRGENARTYKGYGIGLPLSEKIIQFHKGKILVKSIVEKGTHFTIIFPISL</sequence>
<accession>A0A291QU87</accession>
<dbReference type="Pfam" id="PF00672">
    <property type="entry name" value="HAMP"/>
    <property type="match status" value="1"/>
</dbReference>
<dbReference type="InterPro" id="IPR004358">
    <property type="entry name" value="Sig_transdc_His_kin-like_C"/>
</dbReference>
<keyword evidence="10" id="KW-0067">ATP-binding</keyword>
<keyword evidence="6" id="KW-0808">Transferase</keyword>
<evidence type="ECO:0000259" key="16">
    <source>
        <dbReference type="PROSITE" id="PS50885"/>
    </source>
</evidence>
<dbReference type="FunFam" id="1.10.287.130:FF:000001">
    <property type="entry name" value="Two-component sensor histidine kinase"/>
    <property type="match status" value="1"/>
</dbReference>
<dbReference type="GO" id="GO:0005886">
    <property type="term" value="C:plasma membrane"/>
    <property type="evidence" value="ECO:0007669"/>
    <property type="project" value="UniProtKB-SubCell"/>
</dbReference>
<keyword evidence="7 14" id="KW-0812">Transmembrane</keyword>
<evidence type="ECO:0000313" key="18">
    <source>
        <dbReference type="Proteomes" id="UP000220133"/>
    </source>
</evidence>
<name>A0A291QU87_9BACT</name>
<dbReference type="Gene3D" id="6.10.340.10">
    <property type="match status" value="1"/>
</dbReference>
<evidence type="ECO:0000256" key="11">
    <source>
        <dbReference type="ARBA" id="ARBA00022989"/>
    </source>
</evidence>
<dbReference type="InterPro" id="IPR036890">
    <property type="entry name" value="HATPase_C_sf"/>
</dbReference>
<evidence type="ECO:0000256" key="8">
    <source>
        <dbReference type="ARBA" id="ARBA00022741"/>
    </source>
</evidence>
<reference evidence="17 18" key="1">
    <citation type="submission" date="2017-10" db="EMBL/GenBank/DDBJ databases">
        <title>Paenichitinophaga pekingensis gen. nov., sp. nov., isolated from activated sludge.</title>
        <authorList>
            <person name="Jin D."/>
            <person name="Kong X."/>
            <person name="Deng Y."/>
            <person name="Bai Z."/>
        </authorList>
    </citation>
    <scope>NUCLEOTIDE SEQUENCE [LARGE SCALE GENOMIC DNA]</scope>
    <source>
        <strain evidence="17 18">13</strain>
    </source>
</reference>
<dbReference type="PRINTS" id="PR00344">
    <property type="entry name" value="BCTRLSENSOR"/>
</dbReference>
<dbReference type="RefSeq" id="WP_098193883.1">
    <property type="nucleotide sequence ID" value="NZ_CP023777.1"/>
</dbReference>
<dbReference type="InterPro" id="IPR005467">
    <property type="entry name" value="His_kinase_dom"/>
</dbReference>
<evidence type="ECO:0000256" key="14">
    <source>
        <dbReference type="SAM" id="Phobius"/>
    </source>
</evidence>
<evidence type="ECO:0000313" key="17">
    <source>
        <dbReference type="EMBL" id="ATL47506.1"/>
    </source>
</evidence>
<dbReference type="SUPFAM" id="SSF47384">
    <property type="entry name" value="Homodimeric domain of signal transducing histidine kinase"/>
    <property type="match status" value="1"/>
</dbReference>
<dbReference type="InterPro" id="IPR050398">
    <property type="entry name" value="HssS/ArlS-like"/>
</dbReference>
<keyword evidence="11 14" id="KW-1133">Transmembrane helix</keyword>
<evidence type="ECO:0000256" key="3">
    <source>
        <dbReference type="ARBA" id="ARBA00012438"/>
    </source>
</evidence>
<evidence type="ECO:0000256" key="2">
    <source>
        <dbReference type="ARBA" id="ARBA00004651"/>
    </source>
</evidence>
<comment type="catalytic activity">
    <reaction evidence="1">
        <text>ATP + protein L-histidine = ADP + protein N-phospho-L-histidine.</text>
        <dbReference type="EC" id="2.7.13.3"/>
    </reaction>
</comment>
<dbReference type="AlphaFoldDB" id="A0A291QU87"/>
<keyword evidence="5" id="KW-0597">Phosphoprotein</keyword>
<dbReference type="InterPro" id="IPR003594">
    <property type="entry name" value="HATPase_dom"/>
</dbReference>
<keyword evidence="13 14" id="KW-0472">Membrane</keyword>
<keyword evidence="8" id="KW-0547">Nucleotide-binding</keyword>
<dbReference type="Proteomes" id="UP000220133">
    <property type="component" value="Chromosome"/>
</dbReference>
<dbReference type="KEGG" id="cbae:COR50_10185"/>
<evidence type="ECO:0000256" key="10">
    <source>
        <dbReference type="ARBA" id="ARBA00022840"/>
    </source>
</evidence>
<organism evidence="17 18">
    <name type="scientific">Chitinophaga caeni</name>
    <dbReference type="NCBI Taxonomy" id="2029983"/>
    <lineage>
        <taxon>Bacteria</taxon>
        <taxon>Pseudomonadati</taxon>
        <taxon>Bacteroidota</taxon>
        <taxon>Chitinophagia</taxon>
        <taxon>Chitinophagales</taxon>
        <taxon>Chitinophagaceae</taxon>
        <taxon>Chitinophaga</taxon>
    </lineage>
</organism>
<dbReference type="InterPro" id="IPR036097">
    <property type="entry name" value="HisK_dim/P_sf"/>
</dbReference>
<protein>
    <recommendedName>
        <fullName evidence="3">histidine kinase</fullName>
        <ecNumber evidence="3">2.7.13.3</ecNumber>
    </recommendedName>
</protein>
<proteinExistence type="predicted"/>
<dbReference type="GO" id="GO:0005524">
    <property type="term" value="F:ATP binding"/>
    <property type="evidence" value="ECO:0007669"/>
    <property type="project" value="UniProtKB-KW"/>
</dbReference>
<dbReference type="SUPFAM" id="SSF55874">
    <property type="entry name" value="ATPase domain of HSP90 chaperone/DNA topoisomerase II/histidine kinase"/>
    <property type="match status" value="1"/>
</dbReference>
<evidence type="ECO:0000259" key="15">
    <source>
        <dbReference type="PROSITE" id="PS50109"/>
    </source>
</evidence>
<dbReference type="PROSITE" id="PS50885">
    <property type="entry name" value="HAMP"/>
    <property type="match status" value="1"/>
</dbReference>
<dbReference type="GO" id="GO:0000155">
    <property type="term" value="F:phosphorelay sensor kinase activity"/>
    <property type="evidence" value="ECO:0007669"/>
    <property type="project" value="InterPro"/>
</dbReference>
<keyword evidence="12" id="KW-0902">Two-component regulatory system</keyword>
<dbReference type="SMART" id="SM00387">
    <property type="entry name" value="HATPase_c"/>
    <property type="match status" value="1"/>
</dbReference>
<dbReference type="InterPro" id="IPR003661">
    <property type="entry name" value="HisK_dim/P_dom"/>
</dbReference>
<dbReference type="Gene3D" id="1.10.287.130">
    <property type="match status" value="1"/>
</dbReference>
<dbReference type="PANTHER" id="PTHR45528:SF1">
    <property type="entry name" value="SENSOR HISTIDINE KINASE CPXA"/>
    <property type="match status" value="1"/>
</dbReference>
<dbReference type="PANTHER" id="PTHR45528">
    <property type="entry name" value="SENSOR HISTIDINE KINASE CPXA"/>
    <property type="match status" value="1"/>
</dbReference>
<keyword evidence="9" id="KW-0418">Kinase</keyword>
<keyword evidence="18" id="KW-1185">Reference proteome</keyword>
<dbReference type="Pfam" id="PF00512">
    <property type="entry name" value="HisKA"/>
    <property type="match status" value="1"/>
</dbReference>
<feature type="transmembrane region" description="Helical" evidence="14">
    <location>
        <begin position="152"/>
        <end position="175"/>
    </location>
</feature>
<feature type="domain" description="Histidine kinase" evidence="15">
    <location>
        <begin position="237"/>
        <end position="451"/>
    </location>
</feature>
<evidence type="ECO:0000256" key="13">
    <source>
        <dbReference type="ARBA" id="ARBA00023136"/>
    </source>
</evidence>
<evidence type="ECO:0000256" key="4">
    <source>
        <dbReference type="ARBA" id="ARBA00022475"/>
    </source>
</evidence>
<keyword evidence="4" id="KW-1003">Cell membrane</keyword>
<dbReference type="EMBL" id="CP023777">
    <property type="protein sequence ID" value="ATL47506.1"/>
    <property type="molecule type" value="Genomic_DNA"/>
</dbReference>
<feature type="domain" description="HAMP" evidence="16">
    <location>
        <begin position="176"/>
        <end position="229"/>
    </location>
</feature>
<feature type="transmembrane region" description="Helical" evidence="14">
    <location>
        <begin position="7"/>
        <end position="29"/>
    </location>
</feature>